<dbReference type="EMBL" id="JAGKQQ010000001">
    <property type="protein sequence ID" value="MBP3955453.1"/>
    <property type="molecule type" value="Genomic_DNA"/>
</dbReference>
<reference evidence="8 9" key="1">
    <citation type="submission" date="2021-04" db="EMBL/GenBank/DDBJ databases">
        <authorList>
            <person name="Ivanova A."/>
        </authorList>
    </citation>
    <scope>NUCLEOTIDE SEQUENCE [LARGE SCALE GENOMIC DNA]</scope>
    <source>
        <strain evidence="8 9">G18</strain>
    </source>
</reference>
<keyword evidence="5" id="KW-0680">Restriction system</keyword>
<evidence type="ECO:0000313" key="9">
    <source>
        <dbReference type="Proteomes" id="UP000676565"/>
    </source>
</evidence>
<evidence type="ECO:0000256" key="4">
    <source>
        <dbReference type="ARBA" id="ARBA00022691"/>
    </source>
</evidence>
<evidence type="ECO:0000256" key="7">
    <source>
        <dbReference type="PROSITE-ProRule" id="PRU01016"/>
    </source>
</evidence>
<comment type="caution">
    <text evidence="8">The sequence shown here is derived from an EMBL/GenBank/DDBJ whole genome shotgun (WGS) entry which is preliminary data.</text>
</comment>
<comment type="similarity">
    <text evidence="7">Belongs to the class I-like SAM-binding methyltransferase superfamily. C5-methyltransferase family.</text>
</comment>
<organism evidence="8 9">
    <name type="scientific">Gemmata palustris</name>
    <dbReference type="NCBI Taxonomy" id="2822762"/>
    <lineage>
        <taxon>Bacteria</taxon>
        <taxon>Pseudomonadati</taxon>
        <taxon>Planctomycetota</taxon>
        <taxon>Planctomycetia</taxon>
        <taxon>Gemmatales</taxon>
        <taxon>Gemmataceae</taxon>
        <taxon>Gemmata</taxon>
    </lineage>
</organism>
<keyword evidence="3 7" id="KW-0808">Transferase</keyword>
<evidence type="ECO:0000313" key="8">
    <source>
        <dbReference type="EMBL" id="MBP3955453.1"/>
    </source>
</evidence>
<evidence type="ECO:0000256" key="1">
    <source>
        <dbReference type="ARBA" id="ARBA00011975"/>
    </source>
</evidence>
<dbReference type="PROSITE" id="PS51679">
    <property type="entry name" value="SAM_MT_C5"/>
    <property type="match status" value="1"/>
</dbReference>
<dbReference type="InterPro" id="IPR001525">
    <property type="entry name" value="C5_MeTfrase"/>
</dbReference>
<evidence type="ECO:0000256" key="2">
    <source>
        <dbReference type="ARBA" id="ARBA00022603"/>
    </source>
</evidence>
<dbReference type="PANTHER" id="PTHR10629">
    <property type="entry name" value="CYTOSINE-SPECIFIC METHYLTRANSFERASE"/>
    <property type="match status" value="1"/>
</dbReference>
<dbReference type="Gene3D" id="3.40.50.150">
    <property type="entry name" value="Vaccinia Virus protein VP39"/>
    <property type="match status" value="1"/>
</dbReference>
<dbReference type="PANTHER" id="PTHR10629:SF52">
    <property type="entry name" value="DNA (CYTOSINE-5)-METHYLTRANSFERASE 1"/>
    <property type="match status" value="1"/>
</dbReference>
<dbReference type="InterPro" id="IPR029063">
    <property type="entry name" value="SAM-dependent_MTases_sf"/>
</dbReference>
<keyword evidence="4 7" id="KW-0949">S-adenosyl-L-methionine</keyword>
<comment type="catalytic activity">
    <reaction evidence="6">
        <text>a 2'-deoxycytidine in DNA + S-adenosyl-L-methionine = a 5-methyl-2'-deoxycytidine in DNA + S-adenosyl-L-homocysteine + H(+)</text>
        <dbReference type="Rhea" id="RHEA:13681"/>
        <dbReference type="Rhea" id="RHEA-COMP:11369"/>
        <dbReference type="Rhea" id="RHEA-COMP:11370"/>
        <dbReference type="ChEBI" id="CHEBI:15378"/>
        <dbReference type="ChEBI" id="CHEBI:57856"/>
        <dbReference type="ChEBI" id="CHEBI:59789"/>
        <dbReference type="ChEBI" id="CHEBI:85452"/>
        <dbReference type="ChEBI" id="CHEBI:85454"/>
        <dbReference type="EC" id="2.1.1.37"/>
    </reaction>
</comment>
<keyword evidence="9" id="KW-1185">Reference proteome</keyword>
<dbReference type="EC" id="2.1.1.37" evidence="1"/>
<keyword evidence="2 7" id="KW-0489">Methyltransferase</keyword>
<dbReference type="GO" id="GO:0032259">
    <property type="term" value="P:methylation"/>
    <property type="evidence" value="ECO:0007669"/>
    <property type="project" value="UniProtKB-KW"/>
</dbReference>
<dbReference type="Gene3D" id="3.90.120.10">
    <property type="entry name" value="DNA Methylase, subunit A, domain 2"/>
    <property type="match status" value="1"/>
</dbReference>
<proteinExistence type="inferred from homology"/>
<dbReference type="SUPFAM" id="SSF53335">
    <property type="entry name" value="S-adenosyl-L-methionine-dependent methyltransferases"/>
    <property type="match status" value="1"/>
</dbReference>
<name>A0ABS5BRF5_9BACT</name>
<sequence>MTRLSHGISFSLLPSELIVDNFAGGGGASLGIEMALGRSPDIAINHDREAIAMHWANHPSTRHYCEDVWEVNPAEACAGRPVGLAWFSPDCKHFSKAKGGKPVSKKIRGLAWIVVKWAKAVQPRVIILENVEEFQDWGPLDDEGYPCPERKGKTFQRWLAQLRNLGYVVEWRELRACDYSAPTIRKRLFIVARRDGQRIVWPEPTHASPKKIGTDLFTSHLQPWRTAAECIDWSIPCPSIFERKKPLAENTLRRVAAGLRRYVIDAPEPFIISLTHHGGDRVEPLNEPFRTVTGAKRGEKALVTPYLVGAGGPTFSGKPRALNQPHGTLTADPHSAICVPTLIQTGYGEREGQAPRVPGIDKPLGTVVAGGPKHALVAAFLAKHYGGVVGHGVGQPIGTVTASDHHSLVTSNLVKLRGTCRDGQPVTDPMATISAQGLHLAEVRAFLVKYFGTDQDPRLDEPMHTVTAKHRFGLVTVYGEEYLIADIGLRMLTPRELYRAQGFHEEYIIDLEFEGKPLTKTAQVRMCGNSVSPPNAAAMVRAQFGLAPMGRAA</sequence>
<evidence type="ECO:0000256" key="5">
    <source>
        <dbReference type="ARBA" id="ARBA00022747"/>
    </source>
</evidence>
<dbReference type="RefSeq" id="WP_210653530.1">
    <property type="nucleotide sequence ID" value="NZ_JAGKQQ010000001.1"/>
</dbReference>
<protein>
    <recommendedName>
        <fullName evidence="1">DNA (cytosine-5-)-methyltransferase</fullName>
        <ecNumber evidence="1">2.1.1.37</ecNumber>
    </recommendedName>
</protein>
<accession>A0ABS5BRF5</accession>
<dbReference type="InterPro" id="IPR050390">
    <property type="entry name" value="C5-Methyltransferase"/>
</dbReference>
<dbReference type="Pfam" id="PF00145">
    <property type="entry name" value="DNA_methylase"/>
    <property type="match status" value="2"/>
</dbReference>
<evidence type="ECO:0000256" key="3">
    <source>
        <dbReference type="ARBA" id="ARBA00022679"/>
    </source>
</evidence>
<dbReference type="Proteomes" id="UP000676565">
    <property type="component" value="Unassembled WGS sequence"/>
</dbReference>
<feature type="active site" evidence="7">
    <location>
        <position position="91"/>
    </location>
</feature>
<evidence type="ECO:0000256" key="6">
    <source>
        <dbReference type="ARBA" id="ARBA00047422"/>
    </source>
</evidence>
<dbReference type="PRINTS" id="PR00105">
    <property type="entry name" value="C5METTRFRASE"/>
</dbReference>
<dbReference type="GO" id="GO:0008168">
    <property type="term" value="F:methyltransferase activity"/>
    <property type="evidence" value="ECO:0007669"/>
    <property type="project" value="UniProtKB-KW"/>
</dbReference>
<gene>
    <name evidence="8" type="ORF">J8F10_09180</name>
</gene>